<evidence type="ECO:0000256" key="3">
    <source>
        <dbReference type="ARBA" id="ARBA00022643"/>
    </source>
</evidence>
<accession>G3JK85</accession>
<dbReference type="KEGG" id="cmt:CCM_05527"/>
<name>G3JK85_CORMM</name>
<dbReference type="AlphaFoldDB" id="G3JK85"/>
<evidence type="ECO:0000256" key="1">
    <source>
        <dbReference type="ARBA" id="ARBA00001917"/>
    </source>
</evidence>
<protein>
    <submittedName>
        <fullName evidence="7">FMN-binding split barrel</fullName>
    </submittedName>
</protein>
<keyword evidence="2" id="KW-0285">Flavoprotein</keyword>
<evidence type="ECO:0000256" key="4">
    <source>
        <dbReference type="ARBA" id="ARBA00038054"/>
    </source>
</evidence>
<reference evidence="7 8" key="1">
    <citation type="journal article" date="2011" name="Genome Biol.">
        <title>Genome sequence of the insect pathogenic fungus Cordyceps militaris, a valued traditional Chinese medicine.</title>
        <authorList>
            <person name="Zheng P."/>
            <person name="Xia Y."/>
            <person name="Xiao G."/>
            <person name="Xiong C."/>
            <person name="Hu X."/>
            <person name="Zhang S."/>
            <person name="Zheng H."/>
            <person name="Huang Y."/>
            <person name="Zhou Y."/>
            <person name="Wang S."/>
            <person name="Zhao G.P."/>
            <person name="Liu X."/>
            <person name="St Leger R.J."/>
            <person name="Wang C."/>
        </authorList>
    </citation>
    <scope>NUCLEOTIDE SEQUENCE [LARGE SCALE GENOMIC DNA]</scope>
    <source>
        <strain evidence="7 8">CM01</strain>
    </source>
</reference>
<evidence type="ECO:0000256" key="2">
    <source>
        <dbReference type="ARBA" id="ARBA00022630"/>
    </source>
</evidence>
<dbReference type="PANTHER" id="PTHR33798">
    <property type="entry name" value="FLAVOPROTEIN OXYGENASE"/>
    <property type="match status" value="1"/>
</dbReference>
<dbReference type="Gene3D" id="2.30.110.10">
    <property type="entry name" value="Electron Transport, Fmn-binding Protein, Chain A"/>
    <property type="match status" value="1"/>
</dbReference>
<evidence type="ECO:0000313" key="7">
    <source>
        <dbReference type="EMBL" id="EGX91369.1"/>
    </source>
</evidence>
<dbReference type="RefSeq" id="XP_006670734.1">
    <property type="nucleotide sequence ID" value="XM_006670671.1"/>
</dbReference>
<dbReference type="VEuPathDB" id="FungiDB:CCM_05527"/>
<dbReference type="Pfam" id="PF01613">
    <property type="entry name" value="Flavin_Reduct"/>
    <property type="match status" value="1"/>
</dbReference>
<evidence type="ECO:0000256" key="5">
    <source>
        <dbReference type="SAM" id="MobiDB-lite"/>
    </source>
</evidence>
<dbReference type="EMBL" id="JH126402">
    <property type="protein sequence ID" value="EGX91369.1"/>
    <property type="molecule type" value="Genomic_DNA"/>
</dbReference>
<dbReference type="eggNOG" id="ENOG502SHNY">
    <property type="taxonomic scope" value="Eukaryota"/>
</dbReference>
<dbReference type="SMART" id="SM00903">
    <property type="entry name" value="Flavin_Reduct"/>
    <property type="match status" value="1"/>
</dbReference>
<feature type="domain" description="Flavin reductase like" evidence="6">
    <location>
        <begin position="173"/>
        <end position="333"/>
    </location>
</feature>
<dbReference type="SUPFAM" id="SSF50475">
    <property type="entry name" value="FMN-binding split barrel"/>
    <property type="match status" value="1"/>
</dbReference>
<dbReference type="GeneID" id="18167545"/>
<proteinExistence type="inferred from homology"/>
<keyword evidence="3" id="KW-0288">FMN</keyword>
<evidence type="ECO:0000313" key="8">
    <source>
        <dbReference type="Proteomes" id="UP000001610"/>
    </source>
</evidence>
<feature type="region of interest" description="Disordered" evidence="5">
    <location>
        <begin position="121"/>
        <end position="140"/>
    </location>
</feature>
<dbReference type="OrthoDB" id="10250990at2759"/>
<comment type="similarity">
    <text evidence="4">Belongs to the flavoredoxin family.</text>
</comment>
<gene>
    <name evidence="7" type="ORF">CCM_05527</name>
</gene>
<organism evidence="7 8">
    <name type="scientific">Cordyceps militaris (strain CM01)</name>
    <name type="common">Caterpillar fungus</name>
    <dbReference type="NCBI Taxonomy" id="983644"/>
    <lineage>
        <taxon>Eukaryota</taxon>
        <taxon>Fungi</taxon>
        <taxon>Dikarya</taxon>
        <taxon>Ascomycota</taxon>
        <taxon>Pezizomycotina</taxon>
        <taxon>Sordariomycetes</taxon>
        <taxon>Hypocreomycetidae</taxon>
        <taxon>Hypocreales</taxon>
        <taxon>Cordycipitaceae</taxon>
        <taxon>Cordyceps</taxon>
    </lineage>
</organism>
<dbReference type="Proteomes" id="UP000001610">
    <property type="component" value="Unassembled WGS sequence"/>
</dbReference>
<dbReference type="HOGENOM" id="CLU_059021_3_0_1"/>
<dbReference type="InParanoid" id="G3JK85"/>
<keyword evidence="8" id="KW-1185">Reference proteome</keyword>
<dbReference type="InterPro" id="IPR012349">
    <property type="entry name" value="Split_barrel_FMN-bd"/>
</dbReference>
<dbReference type="InterPro" id="IPR002563">
    <property type="entry name" value="Flavin_Rdtase-like_dom"/>
</dbReference>
<comment type="cofactor">
    <cofactor evidence="1">
        <name>FMN</name>
        <dbReference type="ChEBI" id="CHEBI:58210"/>
    </cofactor>
</comment>
<sequence length="381" mass="41838">MVVESSSRSVHWQREGSRYHNASRLKIGTFVGVPHQVRRFPPIDAATHRPWSTDLHETLSPQCRPLPSIRHRAVLSATTASRSSSSATASAEQVKQAEASYKLVDRAADFAAKQARRPDFDHAGTPIEVTKQPSPDWQYGDGALGYNPSWTHRQVDPYATDRPMIHNYKLLVSGIAPRPVGFISTVSADGRTKNLAPFSYFQVVDHDPPTFVVGFSSRPGRAKDTFRNLQDTGECVINTVSENMMEAVNATSLDPPHGVSEWAISGLHEAPAATVRPSRVHESVFSVEGKVVDAKELGHGKPGMSAAGVVLIQATRFWVREDATNDEASHIELDKLRPVAQLGGMSYGRITSTFELPRKWWADEKANSPLLSSLESDKPDA</sequence>
<dbReference type="PANTHER" id="PTHR33798:SF5">
    <property type="entry name" value="FLAVIN REDUCTASE LIKE DOMAIN-CONTAINING PROTEIN"/>
    <property type="match status" value="1"/>
</dbReference>
<dbReference type="OMA" id="KSPNPNW"/>
<evidence type="ECO:0000259" key="6">
    <source>
        <dbReference type="SMART" id="SM00903"/>
    </source>
</evidence>
<dbReference type="GO" id="GO:0010181">
    <property type="term" value="F:FMN binding"/>
    <property type="evidence" value="ECO:0007669"/>
    <property type="project" value="InterPro"/>
</dbReference>